<accession>A0A6J4V4G0</accession>
<gene>
    <name evidence="4" type="ORF">AVDCRST_MAG33-2350</name>
</gene>
<proteinExistence type="predicted"/>
<dbReference type="GO" id="GO:0008758">
    <property type="term" value="F:UDP-2,3-diacylglucosamine hydrolase activity"/>
    <property type="evidence" value="ECO:0007669"/>
    <property type="project" value="TreeGrafter"/>
</dbReference>
<dbReference type="InterPro" id="IPR051158">
    <property type="entry name" value="Metallophosphoesterase_sf"/>
</dbReference>
<dbReference type="EMBL" id="CADCWK010000270">
    <property type="protein sequence ID" value="CAA9569256.1"/>
    <property type="molecule type" value="Genomic_DNA"/>
</dbReference>
<protein>
    <recommendedName>
        <fullName evidence="3">Calcineurin-like phosphoesterase domain-containing protein</fullName>
    </recommendedName>
</protein>
<evidence type="ECO:0000313" key="4">
    <source>
        <dbReference type="EMBL" id="CAA9569256.1"/>
    </source>
</evidence>
<keyword evidence="1" id="KW-0479">Metal-binding</keyword>
<keyword evidence="2" id="KW-0378">Hydrolase</keyword>
<dbReference type="PANTHER" id="PTHR31302">
    <property type="entry name" value="TRANSMEMBRANE PROTEIN WITH METALLOPHOSPHOESTERASE DOMAIN-RELATED"/>
    <property type="match status" value="1"/>
</dbReference>
<dbReference type="Gene3D" id="3.60.21.10">
    <property type="match status" value="1"/>
</dbReference>
<sequence length="289" mass="30814">MDRSGIGRTLGAATLSGLVAGSALAWRMRYRNPYRPVLERVAFVLPDDHAGLAGLRIGFVTDTHVNPFFRRADLQRGVDLIAAERPDLILLGGDYISEATRYIDEAAPVLGELARRAPLGGFAVLGNHDLGGHTPAVVAGLERQGIRMLRNDVVPIPFGGDTLWVAGIDDTLLGQPLPAAAFARIPDGAATLCLWHEPDAADIATGFGPFAQLSGHSHGGQIRLPILGELAVPIGGRRYPVGAYDIDGMQLYVSRGLGTYRPPVRFRCSPEVTLVTLVTASDPEITASR</sequence>
<organism evidence="4">
    <name type="scientific">uncultured Thermomicrobiales bacterium</name>
    <dbReference type="NCBI Taxonomy" id="1645740"/>
    <lineage>
        <taxon>Bacteria</taxon>
        <taxon>Pseudomonadati</taxon>
        <taxon>Thermomicrobiota</taxon>
        <taxon>Thermomicrobia</taxon>
        <taxon>Thermomicrobiales</taxon>
        <taxon>environmental samples</taxon>
    </lineage>
</organism>
<evidence type="ECO:0000256" key="2">
    <source>
        <dbReference type="ARBA" id="ARBA00022801"/>
    </source>
</evidence>
<dbReference type="Pfam" id="PF00149">
    <property type="entry name" value="Metallophos"/>
    <property type="match status" value="1"/>
</dbReference>
<dbReference type="GO" id="GO:0009245">
    <property type="term" value="P:lipid A biosynthetic process"/>
    <property type="evidence" value="ECO:0007669"/>
    <property type="project" value="TreeGrafter"/>
</dbReference>
<dbReference type="InterPro" id="IPR029052">
    <property type="entry name" value="Metallo-depent_PP-like"/>
</dbReference>
<dbReference type="InterPro" id="IPR004843">
    <property type="entry name" value="Calcineurin-like_PHP"/>
</dbReference>
<evidence type="ECO:0000256" key="1">
    <source>
        <dbReference type="ARBA" id="ARBA00022723"/>
    </source>
</evidence>
<name>A0A6J4V4G0_9BACT</name>
<reference evidence="4" key="1">
    <citation type="submission" date="2020-02" db="EMBL/GenBank/DDBJ databases">
        <authorList>
            <person name="Meier V. D."/>
        </authorList>
    </citation>
    <scope>NUCLEOTIDE SEQUENCE</scope>
    <source>
        <strain evidence="4">AVDCRST_MAG33</strain>
    </source>
</reference>
<dbReference type="SUPFAM" id="SSF56300">
    <property type="entry name" value="Metallo-dependent phosphatases"/>
    <property type="match status" value="1"/>
</dbReference>
<dbReference type="GO" id="GO:0016020">
    <property type="term" value="C:membrane"/>
    <property type="evidence" value="ECO:0007669"/>
    <property type="project" value="GOC"/>
</dbReference>
<dbReference type="AlphaFoldDB" id="A0A6J4V4G0"/>
<dbReference type="GO" id="GO:0046872">
    <property type="term" value="F:metal ion binding"/>
    <property type="evidence" value="ECO:0007669"/>
    <property type="project" value="UniProtKB-KW"/>
</dbReference>
<evidence type="ECO:0000259" key="3">
    <source>
        <dbReference type="Pfam" id="PF00149"/>
    </source>
</evidence>
<dbReference type="CDD" id="cd07385">
    <property type="entry name" value="MPP_YkuE_C"/>
    <property type="match status" value="1"/>
</dbReference>
<feature type="domain" description="Calcineurin-like phosphoesterase" evidence="3">
    <location>
        <begin position="55"/>
        <end position="218"/>
    </location>
</feature>
<dbReference type="PANTHER" id="PTHR31302:SF31">
    <property type="entry name" value="PHOSPHODIESTERASE YAEI"/>
    <property type="match status" value="1"/>
</dbReference>